<reference evidence="4 5" key="1">
    <citation type="journal article" date="2010" name="Stand. Genomic Sci.">
        <title>Complete genome sequence of Denitrovibrio acetiphilus type strain (N2460).</title>
        <authorList>
            <person name="Kiss H."/>
            <person name="Lang E."/>
            <person name="Lapidus A."/>
            <person name="Copeland A."/>
            <person name="Nolan M."/>
            <person name="Glavina Del Rio T."/>
            <person name="Chen F."/>
            <person name="Lucas S."/>
            <person name="Tice H."/>
            <person name="Cheng J.F."/>
            <person name="Han C."/>
            <person name="Goodwin L."/>
            <person name="Pitluck S."/>
            <person name="Liolios K."/>
            <person name="Pati A."/>
            <person name="Ivanova N."/>
            <person name="Mavromatis K."/>
            <person name="Chen A."/>
            <person name="Palaniappan K."/>
            <person name="Land M."/>
            <person name="Hauser L."/>
            <person name="Chang Y.J."/>
            <person name="Jeffries C.D."/>
            <person name="Detter J.C."/>
            <person name="Brettin T."/>
            <person name="Spring S."/>
            <person name="Rohde M."/>
            <person name="Goker M."/>
            <person name="Woyke T."/>
            <person name="Bristow J."/>
            <person name="Eisen J.A."/>
            <person name="Markowitz V."/>
            <person name="Hugenholtz P."/>
            <person name="Kyrpides N.C."/>
            <person name="Klenk H.P."/>
        </authorList>
    </citation>
    <scope>NUCLEOTIDE SEQUENCE [LARGE SCALE GENOMIC DNA]</scope>
    <source>
        <strain evidence="5">DSM 12809 / NBRC 114555 / N2460</strain>
    </source>
</reference>
<dbReference type="KEGG" id="dap:Dacet_2794"/>
<dbReference type="InterPro" id="IPR036681">
    <property type="entry name" value="PgpA-like_sf"/>
</dbReference>
<dbReference type="InterPro" id="IPR007686">
    <property type="entry name" value="YutG/PgpA"/>
</dbReference>
<evidence type="ECO:0000259" key="3">
    <source>
        <dbReference type="Pfam" id="PF04608"/>
    </source>
</evidence>
<dbReference type="Pfam" id="PF04608">
    <property type="entry name" value="PgpA"/>
    <property type="match status" value="1"/>
</dbReference>
<dbReference type="Proteomes" id="UP000002012">
    <property type="component" value="Chromosome"/>
</dbReference>
<accession>D4H5V4</accession>
<keyword evidence="1" id="KW-0472">Membrane</keyword>
<feature type="transmembrane region" description="Helical" evidence="1">
    <location>
        <begin position="41"/>
        <end position="59"/>
    </location>
</feature>
<gene>
    <name evidence="4" type="ordered locus">Dacet_2794</name>
</gene>
<dbReference type="PANTHER" id="PTHR36305">
    <property type="entry name" value="PHOSPHATIDYLGLYCEROPHOSPHATASE A"/>
    <property type="match status" value="1"/>
</dbReference>
<evidence type="ECO:0000313" key="5">
    <source>
        <dbReference type="Proteomes" id="UP000002012"/>
    </source>
</evidence>
<keyword evidence="1" id="KW-0812">Transmembrane</keyword>
<protein>
    <submittedName>
        <fullName evidence="4">Phosphatidylglycerophosphatase A</fullName>
    </submittedName>
</protein>
<dbReference type="FunCoup" id="D4H5V4">
    <property type="interactions" value="152"/>
</dbReference>
<evidence type="ECO:0000313" key="4">
    <source>
        <dbReference type="EMBL" id="ADD69545.1"/>
    </source>
</evidence>
<dbReference type="PANTHER" id="PTHR36305:SF1">
    <property type="entry name" value="PHOSPHATIDYLGLYCEROPHOSPHATASE A"/>
    <property type="match status" value="1"/>
</dbReference>
<keyword evidence="5" id="KW-1185">Reference proteome</keyword>
<name>D4H5V4_DENA2</name>
<evidence type="ECO:0000256" key="1">
    <source>
        <dbReference type="SAM" id="Phobius"/>
    </source>
</evidence>
<proteinExistence type="predicted"/>
<feature type="domain" description="YutG/PgpA" evidence="3">
    <location>
        <begin position="8"/>
        <end position="143"/>
    </location>
</feature>
<dbReference type="RefSeq" id="WP_013012036.1">
    <property type="nucleotide sequence ID" value="NC_013943.1"/>
</dbReference>
<dbReference type="HOGENOM" id="CLU_103734_0_1_0"/>
<sequence length="155" mass="16975" precursor="true">MHKLYMVVALGFGSGCAPFAPGTFGTLAAVVPVLLTAGSPYYVKAIVFFIMLLLGTMSAQYHGEHTGEKDASEVVIDEIAAFYMIFLVFPVSTFTLVAGFILFRIFDITKPYPIKKLEKIDGGVGVMVDDLMAGFYSIICLGVLYYGYIMLFAHR</sequence>
<keyword evidence="1" id="KW-1133">Transmembrane helix</keyword>
<feature type="transmembrane region" description="Helical" evidence="1">
    <location>
        <begin position="133"/>
        <end position="153"/>
    </location>
</feature>
<dbReference type="AlphaFoldDB" id="D4H5V4"/>
<dbReference type="STRING" id="522772.Dacet_2794"/>
<evidence type="ECO:0000256" key="2">
    <source>
        <dbReference type="SAM" id="SignalP"/>
    </source>
</evidence>
<dbReference type="PaxDb" id="522772-Dacet_2794"/>
<dbReference type="PROSITE" id="PS51257">
    <property type="entry name" value="PROKAR_LIPOPROTEIN"/>
    <property type="match status" value="1"/>
</dbReference>
<dbReference type="OrthoDB" id="9804091at2"/>
<feature type="transmembrane region" description="Helical" evidence="1">
    <location>
        <begin position="80"/>
        <end position="106"/>
    </location>
</feature>
<dbReference type="InterPro" id="IPR026037">
    <property type="entry name" value="PgpA"/>
</dbReference>
<dbReference type="GO" id="GO:0008962">
    <property type="term" value="F:phosphatidylglycerophosphatase activity"/>
    <property type="evidence" value="ECO:0007669"/>
    <property type="project" value="InterPro"/>
</dbReference>
<dbReference type="PIRSF" id="PIRSF006162">
    <property type="entry name" value="PgpA"/>
    <property type="match status" value="1"/>
</dbReference>
<dbReference type="EMBL" id="CP001968">
    <property type="protein sequence ID" value="ADD69545.1"/>
    <property type="molecule type" value="Genomic_DNA"/>
</dbReference>
<dbReference type="GO" id="GO:0006629">
    <property type="term" value="P:lipid metabolic process"/>
    <property type="evidence" value="ECO:0007669"/>
    <property type="project" value="InterPro"/>
</dbReference>
<dbReference type="InParanoid" id="D4H5V4"/>
<feature type="chain" id="PRO_5003058010" evidence="2">
    <location>
        <begin position="20"/>
        <end position="155"/>
    </location>
</feature>
<dbReference type="CDD" id="cd06971">
    <property type="entry name" value="PgpA"/>
    <property type="match status" value="1"/>
</dbReference>
<dbReference type="SUPFAM" id="SSF101307">
    <property type="entry name" value="YutG-like"/>
    <property type="match status" value="1"/>
</dbReference>
<dbReference type="eggNOG" id="COG1267">
    <property type="taxonomic scope" value="Bacteria"/>
</dbReference>
<feature type="signal peptide" evidence="2">
    <location>
        <begin position="1"/>
        <end position="19"/>
    </location>
</feature>
<organism evidence="4 5">
    <name type="scientific">Denitrovibrio acetiphilus (strain DSM 12809 / NBRC 114555 / N2460)</name>
    <dbReference type="NCBI Taxonomy" id="522772"/>
    <lineage>
        <taxon>Bacteria</taxon>
        <taxon>Pseudomonadati</taxon>
        <taxon>Deferribacterota</taxon>
        <taxon>Deferribacteres</taxon>
        <taxon>Deferribacterales</taxon>
        <taxon>Geovibrionaceae</taxon>
        <taxon>Denitrovibrio</taxon>
    </lineage>
</organism>
<keyword evidence="2" id="KW-0732">Signal</keyword>